<dbReference type="InterPro" id="IPR036852">
    <property type="entry name" value="Peptidase_S8/S53_dom_sf"/>
</dbReference>
<name>A0A7V4WTR1_CALAY</name>
<reference evidence="6" key="1">
    <citation type="journal article" date="2020" name="mSystems">
        <title>Genome- and Community-Level Interaction Insights into Carbon Utilization and Element Cycling Functions of Hydrothermarchaeota in Hydrothermal Sediment.</title>
        <authorList>
            <person name="Zhou Z."/>
            <person name="Liu Y."/>
            <person name="Xu W."/>
            <person name="Pan J."/>
            <person name="Luo Z.H."/>
            <person name="Li M."/>
        </authorList>
    </citation>
    <scope>NUCLEOTIDE SEQUENCE [LARGE SCALE GENOMIC DNA]</scope>
    <source>
        <strain evidence="6">HyVt-577</strain>
    </source>
</reference>
<evidence type="ECO:0000256" key="3">
    <source>
        <dbReference type="ARBA" id="ARBA00022825"/>
    </source>
</evidence>
<feature type="active site" description="Charge relay system" evidence="4">
    <location>
        <position position="228"/>
    </location>
</feature>
<protein>
    <recommendedName>
        <fullName evidence="5">Peptidase S8/S53 domain-containing protein</fullName>
    </recommendedName>
</protein>
<dbReference type="PRINTS" id="PR00723">
    <property type="entry name" value="SUBTILISIN"/>
</dbReference>
<evidence type="ECO:0000256" key="2">
    <source>
        <dbReference type="ARBA" id="ARBA00022801"/>
    </source>
</evidence>
<keyword evidence="3 4" id="KW-0720">Serine protease</keyword>
<accession>A0A7V4WTR1</accession>
<evidence type="ECO:0000259" key="5">
    <source>
        <dbReference type="Pfam" id="PF00082"/>
    </source>
</evidence>
<dbReference type="Proteomes" id="UP000885779">
    <property type="component" value="Unassembled WGS sequence"/>
</dbReference>
<dbReference type="EMBL" id="DRQG01000022">
    <property type="protein sequence ID" value="HGY54514.1"/>
    <property type="molecule type" value="Genomic_DNA"/>
</dbReference>
<comment type="caution">
    <text evidence="6">The sequence shown here is derived from an EMBL/GenBank/DDBJ whole genome shotgun (WGS) entry which is preliminary data.</text>
</comment>
<feature type="domain" description="Peptidase S8/S53" evidence="5">
    <location>
        <begin position="395"/>
        <end position="446"/>
    </location>
</feature>
<organism evidence="6">
    <name type="scientific">Caldithrix abyssi</name>
    <dbReference type="NCBI Taxonomy" id="187145"/>
    <lineage>
        <taxon>Bacteria</taxon>
        <taxon>Pseudomonadati</taxon>
        <taxon>Calditrichota</taxon>
        <taxon>Calditrichia</taxon>
        <taxon>Calditrichales</taxon>
        <taxon>Calditrichaceae</taxon>
        <taxon>Caldithrix</taxon>
    </lineage>
</organism>
<dbReference type="PROSITE" id="PS51892">
    <property type="entry name" value="SUBTILASE"/>
    <property type="match status" value="1"/>
</dbReference>
<evidence type="ECO:0000313" key="6">
    <source>
        <dbReference type="EMBL" id="HGY54514.1"/>
    </source>
</evidence>
<evidence type="ECO:0000256" key="1">
    <source>
        <dbReference type="ARBA" id="ARBA00022670"/>
    </source>
</evidence>
<feature type="active site" description="Charge relay system" evidence="4">
    <location>
        <position position="413"/>
    </location>
</feature>
<keyword evidence="1 4" id="KW-0645">Protease</keyword>
<dbReference type="Pfam" id="PF00082">
    <property type="entry name" value="Peptidase_S8"/>
    <property type="match status" value="1"/>
</dbReference>
<comment type="similarity">
    <text evidence="4">Belongs to the peptidase S8 family.</text>
</comment>
<keyword evidence="2 4" id="KW-0378">Hydrolase</keyword>
<evidence type="ECO:0000256" key="4">
    <source>
        <dbReference type="PROSITE-ProRule" id="PRU01240"/>
    </source>
</evidence>
<dbReference type="InterPro" id="IPR015500">
    <property type="entry name" value="Peptidase_S8_subtilisin-rel"/>
</dbReference>
<dbReference type="SUPFAM" id="SSF52743">
    <property type="entry name" value="Subtilisin-like"/>
    <property type="match status" value="1"/>
</dbReference>
<dbReference type="GO" id="GO:0004252">
    <property type="term" value="F:serine-type endopeptidase activity"/>
    <property type="evidence" value="ECO:0007669"/>
    <property type="project" value="UniProtKB-UniRule"/>
</dbReference>
<dbReference type="Gene3D" id="3.40.50.200">
    <property type="entry name" value="Peptidase S8/S53 domain"/>
    <property type="match status" value="2"/>
</dbReference>
<feature type="active site" description="Charge relay system" evidence="4">
    <location>
        <position position="258"/>
    </location>
</feature>
<gene>
    <name evidence="6" type="ORF">ENK44_02310</name>
</gene>
<sequence length="469" mass="52082">MDFNANRTAYMTGKDTKMFIKKQLFLFGPLVFFALVHGLFSQQNLPEKISDQTDILRKALQTRAIAYKLTEPQEVEQIFGQPQKEIKRKDGGMDVLEMIYPHLEFLFGKYRNDKKGVFTLLHISMNKKEIDIGQNEKLVLRNNDDLKKLNPIEGLQNVSLRKVDLSHESAWLATMPFDSRTEWPAADSLPAGFDPHRLLEAGKNPGLGIRSLHAQGITGRGVGLAVIDQPLLLDNEEYAERLVRYDATGMAGIPPQMHGSPIAAVAVGKDLGVAPDAALSWFAVPMWEKDNAGYIRALRMIFALNELLPLDEMIRVVSISDGRFAVKKHFSQWRTVLKEAEERGIFVVTCDTSTWRFGTLSRIEGADPDLAESYQIGKYSLPDDVIRIPAGNKTLAGHSGPGVYFYDREGGRSWAAPYLAGLAALALQVNPQIRPQQIKALLLKTAVLTSAGAVVNPTGFIKGVKEILK</sequence>
<dbReference type="InterPro" id="IPR000209">
    <property type="entry name" value="Peptidase_S8/S53_dom"/>
</dbReference>
<proteinExistence type="inferred from homology"/>
<dbReference type="AlphaFoldDB" id="A0A7V4WTR1"/>
<dbReference type="GO" id="GO:0006508">
    <property type="term" value="P:proteolysis"/>
    <property type="evidence" value="ECO:0007669"/>
    <property type="project" value="UniProtKB-KW"/>
</dbReference>